<name>A0A2W4SMD6_9GAMM</name>
<keyword evidence="8" id="KW-0800">Toxin</keyword>
<proteinExistence type="inferred from homology"/>
<evidence type="ECO:0000256" key="8">
    <source>
        <dbReference type="HAMAP-Rule" id="MF_00265"/>
    </source>
</evidence>
<feature type="binding site" evidence="8">
    <location>
        <position position="85"/>
    </location>
    <ligand>
        <name>Mg(2+)</name>
        <dbReference type="ChEBI" id="CHEBI:18420"/>
    </ligand>
</feature>
<dbReference type="Pfam" id="PF01850">
    <property type="entry name" value="PIN"/>
    <property type="match status" value="1"/>
</dbReference>
<evidence type="ECO:0000259" key="9">
    <source>
        <dbReference type="Pfam" id="PF01850"/>
    </source>
</evidence>
<dbReference type="SUPFAM" id="SSF88723">
    <property type="entry name" value="PIN domain-like"/>
    <property type="match status" value="1"/>
</dbReference>
<dbReference type="GO" id="GO:0004540">
    <property type="term" value="F:RNA nuclease activity"/>
    <property type="evidence" value="ECO:0007669"/>
    <property type="project" value="InterPro"/>
</dbReference>
<keyword evidence="2 8" id="KW-1277">Toxin-antitoxin system</keyword>
<keyword evidence="4 8" id="KW-0479">Metal-binding</keyword>
<feature type="domain" description="PIN" evidence="9">
    <location>
        <begin position="3"/>
        <end position="107"/>
    </location>
</feature>
<dbReference type="InterPro" id="IPR022907">
    <property type="entry name" value="VapC_family"/>
</dbReference>
<reference evidence="10 11" key="1">
    <citation type="journal article" date="2018" name="Aquat. Microb. Ecol.">
        <title>Gammaproteobacterial methanotrophs dominate.</title>
        <authorList>
            <person name="Rissanen A.J."/>
            <person name="Saarenheimo J."/>
            <person name="Tiirola M."/>
            <person name="Peura S."/>
            <person name="Aalto S.L."/>
            <person name="Karvinen A."/>
            <person name="Nykanen H."/>
        </authorList>
    </citation>
    <scope>NUCLEOTIDE SEQUENCE [LARGE SCALE GENOMIC DNA]</scope>
    <source>
        <strain evidence="10">AMbin10</strain>
    </source>
</reference>
<dbReference type="EC" id="3.1.-.-" evidence="8"/>
<comment type="cofactor">
    <cofactor evidence="1 8">
        <name>Mg(2+)</name>
        <dbReference type="ChEBI" id="CHEBI:18420"/>
    </cofactor>
</comment>
<dbReference type="Proteomes" id="UP000249396">
    <property type="component" value="Unassembled WGS sequence"/>
</dbReference>
<evidence type="ECO:0000313" key="10">
    <source>
        <dbReference type="EMBL" id="PZN72697.1"/>
    </source>
</evidence>
<evidence type="ECO:0000256" key="4">
    <source>
        <dbReference type="ARBA" id="ARBA00022723"/>
    </source>
</evidence>
<evidence type="ECO:0000256" key="2">
    <source>
        <dbReference type="ARBA" id="ARBA00022649"/>
    </source>
</evidence>
<evidence type="ECO:0000256" key="5">
    <source>
        <dbReference type="ARBA" id="ARBA00022801"/>
    </source>
</evidence>
<gene>
    <name evidence="8" type="primary">vapC</name>
    <name evidence="10" type="ORF">DM484_24145</name>
</gene>
<comment type="function">
    <text evidence="8">Toxic component of a toxin-antitoxin (TA) system. An RNase.</text>
</comment>
<dbReference type="GO" id="GO:0000287">
    <property type="term" value="F:magnesium ion binding"/>
    <property type="evidence" value="ECO:0007669"/>
    <property type="project" value="UniProtKB-UniRule"/>
</dbReference>
<comment type="similarity">
    <text evidence="7 8">Belongs to the PINc/VapC protein family.</text>
</comment>
<feature type="binding site" evidence="8">
    <location>
        <position position="6"/>
    </location>
    <ligand>
        <name>Mg(2+)</name>
        <dbReference type="ChEBI" id="CHEBI:18420"/>
    </ligand>
</feature>
<keyword evidence="5 8" id="KW-0378">Hydrolase</keyword>
<dbReference type="GO" id="GO:0016787">
    <property type="term" value="F:hydrolase activity"/>
    <property type="evidence" value="ECO:0007669"/>
    <property type="project" value="UniProtKB-KW"/>
</dbReference>
<evidence type="ECO:0000256" key="3">
    <source>
        <dbReference type="ARBA" id="ARBA00022722"/>
    </source>
</evidence>
<keyword evidence="3 8" id="KW-0540">Nuclease</keyword>
<dbReference type="EMBL" id="QJPH01000476">
    <property type="protein sequence ID" value="PZN72697.1"/>
    <property type="molecule type" value="Genomic_DNA"/>
</dbReference>
<dbReference type="HAMAP" id="MF_00265">
    <property type="entry name" value="VapC_Nob1"/>
    <property type="match status" value="1"/>
</dbReference>
<evidence type="ECO:0000256" key="6">
    <source>
        <dbReference type="ARBA" id="ARBA00022842"/>
    </source>
</evidence>
<dbReference type="AlphaFoldDB" id="A0A2W4SMD6"/>
<keyword evidence="6 8" id="KW-0460">Magnesium</keyword>
<dbReference type="Gene3D" id="3.40.50.1010">
    <property type="entry name" value="5'-nuclease"/>
    <property type="match status" value="1"/>
</dbReference>
<dbReference type="CDD" id="cd18737">
    <property type="entry name" value="PIN_VapC4-5_FitB-like"/>
    <property type="match status" value="1"/>
</dbReference>
<comment type="caution">
    <text evidence="10">The sequence shown here is derived from an EMBL/GenBank/DDBJ whole genome shotgun (WGS) entry which is preliminary data.</text>
</comment>
<dbReference type="PANTHER" id="PTHR33653:SF1">
    <property type="entry name" value="RIBONUCLEASE VAPC2"/>
    <property type="match status" value="1"/>
</dbReference>
<organism evidence="10 11">
    <name type="scientific">Candidatus Methylumidiphilus alinenensis</name>
    <dbReference type="NCBI Taxonomy" id="2202197"/>
    <lineage>
        <taxon>Bacteria</taxon>
        <taxon>Pseudomonadati</taxon>
        <taxon>Pseudomonadota</taxon>
        <taxon>Gammaproteobacteria</taxon>
        <taxon>Methylococcales</taxon>
        <taxon>Candidatus Methylumidiphilus</taxon>
    </lineage>
</organism>
<evidence type="ECO:0000313" key="11">
    <source>
        <dbReference type="Proteomes" id="UP000249396"/>
    </source>
</evidence>
<dbReference type="InterPro" id="IPR029060">
    <property type="entry name" value="PIN-like_dom_sf"/>
</dbReference>
<dbReference type="PANTHER" id="PTHR33653">
    <property type="entry name" value="RIBONUCLEASE VAPC2"/>
    <property type="match status" value="1"/>
</dbReference>
<dbReference type="InterPro" id="IPR002716">
    <property type="entry name" value="PIN_dom"/>
</dbReference>
<sequence length="120" mass="13776">MSVLFDTCILIDYLNAVAAARDELALHREKYISVITWMEVLVGATPDTEVGTRDFLNRFRLIEISATIREEAVQLRRVHRIKLPDAIIWASAKTHGLTMITRNTKDFSEDSPGIRIPYRF</sequence>
<evidence type="ECO:0000256" key="7">
    <source>
        <dbReference type="ARBA" id="ARBA00038093"/>
    </source>
</evidence>
<dbReference type="GO" id="GO:0090729">
    <property type="term" value="F:toxin activity"/>
    <property type="evidence" value="ECO:0007669"/>
    <property type="project" value="UniProtKB-KW"/>
</dbReference>
<accession>A0A2W4SMD6</accession>
<evidence type="ECO:0000256" key="1">
    <source>
        <dbReference type="ARBA" id="ARBA00001946"/>
    </source>
</evidence>
<dbReference type="InterPro" id="IPR050556">
    <property type="entry name" value="Type_II_TA_system_RNase"/>
</dbReference>
<protein>
    <recommendedName>
        <fullName evidence="8">Ribonuclease VapC</fullName>
        <shortName evidence="8">RNase VapC</shortName>
        <ecNumber evidence="8">3.1.-.-</ecNumber>
    </recommendedName>
    <alternativeName>
        <fullName evidence="8">Toxin VapC</fullName>
    </alternativeName>
</protein>